<feature type="transmembrane region" description="Helical" evidence="1">
    <location>
        <begin position="35"/>
        <end position="55"/>
    </location>
</feature>
<name>A0A8D5U9A9_9CREN</name>
<keyword evidence="1" id="KW-1133">Transmembrane helix</keyword>
<keyword evidence="1" id="KW-0812">Transmembrane</keyword>
<protein>
    <submittedName>
        <fullName evidence="2">Uncharacterized protein</fullName>
    </submittedName>
</protein>
<feature type="transmembrane region" description="Helical" evidence="1">
    <location>
        <begin position="12"/>
        <end position="29"/>
    </location>
</feature>
<sequence>MVKQVSPKRYVLGFYLGAIAYFAVGLLLWKASNSVVPLFALPLISILTIGLGAYINSKIPKNALYPVYIGGNGNHWYFVSTEGLYKDKNLVLSWSDVAGLNVLESRTYKPENGQGKPVVTMRMVSKDIYTIGTLEITTKDGRRFVLEDIINPDQTVNFIKRNYLEML</sequence>
<dbReference type="GeneID" id="66164127"/>
<keyword evidence="1" id="KW-0472">Membrane</keyword>
<proteinExistence type="predicted"/>
<dbReference type="KEGG" id="csty:KN1_24030"/>
<evidence type="ECO:0000313" key="2">
    <source>
        <dbReference type="EMBL" id="BCU71106.1"/>
    </source>
</evidence>
<evidence type="ECO:0000313" key="3">
    <source>
        <dbReference type="Proteomes" id="UP000825123"/>
    </source>
</evidence>
<gene>
    <name evidence="2" type="ORF">KN1_24030</name>
</gene>
<reference evidence="2 3" key="1">
    <citation type="submission" date="2021-04" db="EMBL/GenBank/DDBJ databases">
        <title>Complete genome sequence of Stygiolobus sp. KN-1.</title>
        <authorList>
            <person name="Nakamura K."/>
            <person name="Sakai H."/>
            <person name="Kurosawa N."/>
        </authorList>
    </citation>
    <scope>NUCLEOTIDE SEQUENCE [LARGE SCALE GENOMIC DNA]</scope>
    <source>
        <strain evidence="2 3">KN-1</strain>
    </source>
</reference>
<dbReference type="AlphaFoldDB" id="A0A8D5U9A9"/>
<dbReference type="Proteomes" id="UP000825123">
    <property type="component" value="Chromosome"/>
</dbReference>
<dbReference type="RefSeq" id="WP_221287859.1">
    <property type="nucleotide sequence ID" value="NZ_AP024597.1"/>
</dbReference>
<evidence type="ECO:0000256" key="1">
    <source>
        <dbReference type="SAM" id="Phobius"/>
    </source>
</evidence>
<keyword evidence="3" id="KW-1185">Reference proteome</keyword>
<dbReference type="EMBL" id="AP024597">
    <property type="protein sequence ID" value="BCU71106.1"/>
    <property type="molecule type" value="Genomic_DNA"/>
</dbReference>
<organism evidence="2 3">
    <name type="scientific">Stygiolobus caldivivus</name>
    <dbReference type="NCBI Taxonomy" id="2824673"/>
    <lineage>
        <taxon>Archaea</taxon>
        <taxon>Thermoproteota</taxon>
        <taxon>Thermoprotei</taxon>
        <taxon>Sulfolobales</taxon>
        <taxon>Sulfolobaceae</taxon>
        <taxon>Stygiolobus</taxon>
    </lineage>
</organism>
<accession>A0A8D5U9A9</accession>